<gene>
    <name evidence="7" type="ORF">K1Y72_08510</name>
</gene>
<feature type="signal peptide" evidence="6">
    <location>
        <begin position="1"/>
        <end position="17"/>
    </location>
</feature>
<sequence length="116" mass="11915">MFVLAVILSLVTAAVFAAAGLAKVQGAKQMRDAAAHLGIPWDNYRLIGVAELVAAAALVIGIWLGWLGVLAALCLTLLMIGALVLHNRAHDTVQAMAPAIGVGVLALVTLLVRIAA</sequence>
<evidence type="ECO:0000256" key="1">
    <source>
        <dbReference type="ARBA" id="ARBA00004141"/>
    </source>
</evidence>
<proteinExistence type="predicted"/>
<evidence type="ECO:0000256" key="6">
    <source>
        <dbReference type="SAM" id="SignalP"/>
    </source>
</evidence>
<accession>A0ABS7FPW3</accession>
<evidence type="ECO:0000256" key="4">
    <source>
        <dbReference type="ARBA" id="ARBA00023136"/>
    </source>
</evidence>
<keyword evidence="2 5" id="KW-0812">Transmembrane</keyword>
<name>A0ABS7FPW3_9ACTN</name>
<keyword evidence="4 5" id="KW-0472">Membrane</keyword>
<organism evidence="7 8">
    <name type="scientific">Actinomadura parmotrematis</name>
    <dbReference type="NCBI Taxonomy" id="2864039"/>
    <lineage>
        <taxon>Bacteria</taxon>
        <taxon>Bacillati</taxon>
        <taxon>Actinomycetota</taxon>
        <taxon>Actinomycetes</taxon>
        <taxon>Streptosporangiales</taxon>
        <taxon>Thermomonosporaceae</taxon>
        <taxon>Actinomadura</taxon>
    </lineage>
</organism>
<keyword evidence="3 5" id="KW-1133">Transmembrane helix</keyword>
<feature type="transmembrane region" description="Helical" evidence="5">
    <location>
        <begin position="50"/>
        <end position="83"/>
    </location>
</feature>
<protein>
    <submittedName>
        <fullName evidence="7">DoxX family protein</fullName>
    </submittedName>
</protein>
<reference evidence="7 8" key="1">
    <citation type="submission" date="2021-07" db="EMBL/GenBank/DDBJ databases">
        <title>Actinomadura sp. PM05-2 isolated from lichen.</title>
        <authorList>
            <person name="Somphong A."/>
            <person name="Phongsopitanun W."/>
            <person name="Tanasupawat S."/>
            <person name="Peongsungnone V."/>
        </authorList>
    </citation>
    <scope>NUCLEOTIDE SEQUENCE [LARGE SCALE GENOMIC DNA]</scope>
    <source>
        <strain evidence="7 8">PM05-2</strain>
    </source>
</reference>
<evidence type="ECO:0000256" key="2">
    <source>
        <dbReference type="ARBA" id="ARBA00022692"/>
    </source>
</evidence>
<evidence type="ECO:0000256" key="5">
    <source>
        <dbReference type="SAM" id="Phobius"/>
    </source>
</evidence>
<dbReference type="EMBL" id="JAIBOA010000004">
    <property type="protein sequence ID" value="MBW8482401.1"/>
    <property type="molecule type" value="Genomic_DNA"/>
</dbReference>
<dbReference type="RefSeq" id="WP_220164902.1">
    <property type="nucleotide sequence ID" value="NZ_JAIBOA010000004.1"/>
</dbReference>
<feature type="chain" id="PRO_5045959925" evidence="6">
    <location>
        <begin position="18"/>
        <end position="116"/>
    </location>
</feature>
<dbReference type="Proteomes" id="UP000774570">
    <property type="component" value="Unassembled WGS sequence"/>
</dbReference>
<evidence type="ECO:0000313" key="8">
    <source>
        <dbReference type="Proteomes" id="UP000774570"/>
    </source>
</evidence>
<keyword evidence="6" id="KW-0732">Signal</keyword>
<keyword evidence="8" id="KW-1185">Reference proteome</keyword>
<evidence type="ECO:0000313" key="7">
    <source>
        <dbReference type="EMBL" id="MBW8482401.1"/>
    </source>
</evidence>
<feature type="transmembrane region" description="Helical" evidence="5">
    <location>
        <begin position="95"/>
        <end position="115"/>
    </location>
</feature>
<comment type="subcellular location">
    <subcellularLocation>
        <location evidence="1">Membrane</location>
        <topology evidence="1">Multi-pass membrane protein</topology>
    </subcellularLocation>
</comment>
<dbReference type="InterPro" id="IPR032808">
    <property type="entry name" value="DoxX"/>
</dbReference>
<dbReference type="Pfam" id="PF13564">
    <property type="entry name" value="DoxX_2"/>
    <property type="match status" value="1"/>
</dbReference>
<comment type="caution">
    <text evidence="7">The sequence shown here is derived from an EMBL/GenBank/DDBJ whole genome shotgun (WGS) entry which is preliminary data.</text>
</comment>
<evidence type="ECO:0000256" key="3">
    <source>
        <dbReference type="ARBA" id="ARBA00022989"/>
    </source>
</evidence>